<dbReference type="InterPro" id="IPR016185">
    <property type="entry name" value="PreATP-grasp_dom_sf"/>
</dbReference>
<sequence>MNKTVGVLGGGQLGRMLAESANRLNVNIRFLDKNKAPAKQITNHESHIEGSFKDAASIKQLAQSCDVLTIEIEHVDAEVLAEIQGAGHAVIEPSPSTIKIIQDKYAQKLHLSKASVAVAEAIPLEDDSEDELKTVGQKFGYPFMLKSRRDAYDGKGNFPVKSEKDISEALVALGGRGANSLYAEKWAPFTKELAVNVVQTSKGTLAFPTVETVHENSICKIVYAPARGVSNAVLAAAQDLAKKAVGSFQGKGVYGVEMFLLPNNDLLINEIAPRPHNSGHYTIEACPISQYDAHLRAILDLPIPAESLQLREPAIMLNILGGNSPDAHHAVARAALSNPRTSVHLYGKGAGTKGRKMGHVTITAHTMSECETLLRPLLHAFDLVSGKIASNSSPPSSAELQNTRKPLVAVIMGSDSDMPHLVAGFEILEKFDIPFSVHITSAHRTPGHMAAFSTNAASHGYQVIIAAAGGAAHLPGMAAAHTSLPVIGVPIKASSTDGMDSLLSIVQMPRGVPVATMAIGNSTNAAIYAARILGVSDARIRDSVDKFAEKNQVEVMGKDGKLGEMGWKKYLKDVMGK</sequence>
<dbReference type="SUPFAM" id="SSF56059">
    <property type="entry name" value="Glutathione synthetase ATP-binding domain-like"/>
    <property type="match status" value="1"/>
</dbReference>
<keyword evidence="9 11" id="KW-0067">ATP-binding</keyword>
<dbReference type="Pfam" id="PF22660">
    <property type="entry name" value="RS_preATP-grasp-like"/>
    <property type="match status" value="1"/>
</dbReference>
<dbReference type="Pfam" id="PF17769">
    <property type="entry name" value="PurK_C"/>
    <property type="match status" value="1"/>
</dbReference>
<dbReference type="NCBIfam" id="NF004679">
    <property type="entry name" value="PRK06019.1-5"/>
    <property type="match status" value="1"/>
</dbReference>
<dbReference type="InterPro" id="IPR011054">
    <property type="entry name" value="Rudment_hybrid_motif"/>
</dbReference>
<dbReference type="EC" id="4.1.1.21" evidence="4 11"/>
<dbReference type="EMBL" id="SNSC02000001">
    <property type="protein sequence ID" value="TID27968.1"/>
    <property type="molecule type" value="Genomic_DNA"/>
</dbReference>
<dbReference type="Gene3D" id="3.40.50.20">
    <property type="match status" value="1"/>
</dbReference>
<dbReference type="Gene3D" id="3.30.470.20">
    <property type="entry name" value="ATP-grasp fold, B domain"/>
    <property type="match status" value="1"/>
</dbReference>
<evidence type="ECO:0000256" key="7">
    <source>
        <dbReference type="ARBA" id="ARBA00022755"/>
    </source>
</evidence>
<dbReference type="InterPro" id="IPR054350">
    <property type="entry name" value="PurT/PurK_preATP-grasp"/>
</dbReference>
<name>A0A4Z1PUI1_9PEZI</name>
<dbReference type="SUPFAM" id="SSF52440">
    <property type="entry name" value="PreATP-grasp domain"/>
    <property type="match status" value="1"/>
</dbReference>
<protein>
    <recommendedName>
        <fullName evidence="5 11">Phosphoribosylaminoimidazole carboxylase</fullName>
        <ecNumber evidence="4 11">4.1.1.21</ecNumber>
    </recommendedName>
</protein>
<dbReference type="AlphaFoldDB" id="A0A4Z1PUI1"/>
<evidence type="ECO:0000256" key="4">
    <source>
        <dbReference type="ARBA" id="ARBA00012329"/>
    </source>
</evidence>
<evidence type="ECO:0000256" key="9">
    <source>
        <dbReference type="ARBA" id="ARBA00022840"/>
    </source>
</evidence>
<evidence type="ECO:0000256" key="11">
    <source>
        <dbReference type="PIRNR" id="PIRNR001340"/>
    </source>
</evidence>
<proteinExistence type="inferred from homology"/>
<dbReference type="GO" id="GO:0005524">
    <property type="term" value="F:ATP binding"/>
    <property type="evidence" value="ECO:0007669"/>
    <property type="project" value="UniProtKB-UniRule"/>
</dbReference>
<dbReference type="SUPFAM" id="SSF52255">
    <property type="entry name" value="N5-CAIR mutase (phosphoribosylaminoimidazole carboxylase, PurE)"/>
    <property type="match status" value="1"/>
</dbReference>
<evidence type="ECO:0000256" key="10">
    <source>
        <dbReference type="ARBA" id="ARBA00023239"/>
    </source>
</evidence>
<dbReference type="Gene3D" id="3.40.50.1970">
    <property type="match status" value="1"/>
</dbReference>
<dbReference type="InterPro" id="IPR011761">
    <property type="entry name" value="ATP-grasp"/>
</dbReference>
<evidence type="ECO:0000256" key="1">
    <source>
        <dbReference type="ARBA" id="ARBA00001244"/>
    </source>
</evidence>
<evidence type="ECO:0000256" key="8">
    <source>
        <dbReference type="ARBA" id="ARBA00022793"/>
    </source>
</evidence>
<keyword evidence="6 11" id="KW-0547">Nucleotide-binding</keyword>
<dbReference type="PANTHER" id="PTHR11609">
    <property type="entry name" value="PURINE BIOSYNTHESIS PROTEIN 6/7, PUR6/7"/>
    <property type="match status" value="1"/>
</dbReference>
<dbReference type="Pfam" id="PF00731">
    <property type="entry name" value="AIRC"/>
    <property type="match status" value="1"/>
</dbReference>
<dbReference type="InterPro" id="IPR040686">
    <property type="entry name" value="PurK_C"/>
</dbReference>
<dbReference type="SUPFAM" id="SSF51246">
    <property type="entry name" value="Rudiment single hybrid motif"/>
    <property type="match status" value="1"/>
</dbReference>
<dbReference type="InterPro" id="IPR013815">
    <property type="entry name" value="ATP_grasp_subdomain_1"/>
</dbReference>
<evidence type="ECO:0000256" key="3">
    <source>
        <dbReference type="ARBA" id="ARBA00006114"/>
    </source>
</evidence>
<evidence type="ECO:0000256" key="2">
    <source>
        <dbReference type="ARBA" id="ARBA00004747"/>
    </source>
</evidence>
<dbReference type="NCBIfam" id="TIGR01161">
    <property type="entry name" value="purK"/>
    <property type="match status" value="1"/>
</dbReference>
<evidence type="ECO:0000313" key="13">
    <source>
        <dbReference type="EMBL" id="TID27968.1"/>
    </source>
</evidence>
<dbReference type="UniPathway" id="UPA00074">
    <property type="reaction ID" value="UER00130"/>
</dbReference>
<dbReference type="PROSITE" id="PS50975">
    <property type="entry name" value="ATP_GRASP"/>
    <property type="match status" value="1"/>
</dbReference>
<comment type="catalytic activity">
    <reaction evidence="1 11">
        <text>5-amino-1-(5-phospho-D-ribosyl)imidazole-4-carboxylate + H(+) = 5-amino-1-(5-phospho-beta-D-ribosyl)imidazole + CO2</text>
        <dbReference type="Rhea" id="RHEA:10792"/>
        <dbReference type="ChEBI" id="CHEBI:15378"/>
        <dbReference type="ChEBI" id="CHEBI:16526"/>
        <dbReference type="ChEBI" id="CHEBI:77657"/>
        <dbReference type="ChEBI" id="CHEBI:137981"/>
        <dbReference type="EC" id="4.1.1.21"/>
    </reaction>
</comment>
<comment type="similarity">
    <text evidence="3 11">In the C-terminal section; belongs to the AIR carboxylase family. Class I subfamily.</text>
</comment>
<dbReference type="GO" id="GO:0006189">
    <property type="term" value="P:'de novo' IMP biosynthetic process"/>
    <property type="evidence" value="ECO:0007669"/>
    <property type="project" value="UniProtKB-UniRule"/>
</dbReference>
<dbReference type="SMART" id="SM01001">
    <property type="entry name" value="AIRC"/>
    <property type="match status" value="1"/>
</dbReference>
<dbReference type="Pfam" id="PF02222">
    <property type="entry name" value="ATP-grasp"/>
    <property type="match status" value="1"/>
</dbReference>
<evidence type="ECO:0000313" key="14">
    <source>
        <dbReference type="Proteomes" id="UP000298493"/>
    </source>
</evidence>
<keyword evidence="8 11" id="KW-0210">Decarboxylase</keyword>
<keyword evidence="14" id="KW-1185">Reference proteome</keyword>
<gene>
    <name evidence="13" type="ORF">E6O75_ATG00735</name>
</gene>
<dbReference type="InterPro" id="IPR016301">
    <property type="entry name" value="Ade2_fungi/plant"/>
</dbReference>
<dbReference type="FunFam" id="3.30.470.20:FF:000037">
    <property type="entry name" value="Phosphoribosylaminoimidazole carboxylase, chloroplastic"/>
    <property type="match status" value="1"/>
</dbReference>
<dbReference type="HAMAP" id="MF_01928">
    <property type="entry name" value="PurK"/>
    <property type="match status" value="1"/>
</dbReference>
<dbReference type="InterPro" id="IPR033747">
    <property type="entry name" value="PurE_ClassI"/>
</dbReference>
<dbReference type="STRING" id="86259.A0A4Z1PUI1"/>
<dbReference type="GO" id="GO:0004638">
    <property type="term" value="F:phosphoribosylaminoimidazole carboxylase activity"/>
    <property type="evidence" value="ECO:0007669"/>
    <property type="project" value="UniProtKB-UniRule"/>
</dbReference>
<dbReference type="GO" id="GO:0046872">
    <property type="term" value="F:metal ion binding"/>
    <property type="evidence" value="ECO:0007669"/>
    <property type="project" value="InterPro"/>
</dbReference>
<dbReference type="Proteomes" id="UP000298493">
    <property type="component" value="Unassembled WGS sequence"/>
</dbReference>
<dbReference type="InterPro" id="IPR005875">
    <property type="entry name" value="PurK"/>
</dbReference>
<dbReference type="InterPro" id="IPR000031">
    <property type="entry name" value="PurE_dom"/>
</dbReference>
<comment type="caution">
    <text evidence="13">The sequence shown here is derived from an EMBL/GenBank/DDBJ whole genome shotgun (WGS) entry which is preliminary data.</text>
</comment>
<keyword evidence="10 11" id="KW-0456">Lyase</keyword>
<keyword evidence="7 11" id="KW-0658">Purine biosynthesis</keyword>
<accession>A0A4Z1PUI1</accession>
<dbReference type="NCBIfam" id="TIGR01162">
    <property type="entry name" value="purE"/>
    <property type="match status" value="1"/>
</dbReference>
<evidence type="ECO:0000259" key="12">
    <source>
        <dbReference type="PROSITE" id="PS50975"/>
    </source>
</evidence>
<dbReference type="InterPro" id="IPR003135">
    <property type="entry name" value="ATP-grasp_carboxylate-amine"/>
</dbReference>
<dbReference type="HAMAP" id="MF_01929">
    <property type="entry name" value="PurE_classI"/>
    <property type="match status" value="1"/>
</dbReference>
<evidence type="ECO:0000256" key="5">
    <source>
        <dbReference type="ARBA" id="ARBA00021059"/>
    </source>
</evidence>
<organism evidence="13 14">
    <name type="scientific">Venturia nashicola</name>
    <dbReference type="NCBI Taxonomy" id="86259"/>
    <lineage>
        <taxon>Eukaryota</taxon>
        <taxon>Fungi</taxon>
        <taxon>Dikarya</taxon>
        <taxon>Ascomycota</taxon>
        <taxon>Pezizomycotina</taxon>
        <taxon>Dothideomycetes</taxon>
        <taxon>Pleosporomycetidae</taxon>
        <taxon>Venturiales</taxon>
        <taxon>Venturiaceae</taxon>
        <taxon>Venturia</taxon>
    </lineage>
</organism>
<comment type="pathway">
    <text evidence="2 11">Purine metabolism; IMP biosynthesis via de novo pathway; 5-amino-1-(5-phospho-D-ribosyl)imidazole-4-carboxylate from 5-amino-1-(5-phospho-D-ribosyl)imidazole (carboxylase route): step 1/1.</text>
</comment>
<feature type="domain" description="ATP-grasp" evidence="12">
    <location>
        <begin position="108"/>
        <end position="299"/>
    </location>
</feature>
<evidence type="ECO:0000256" key="6">
    <source>
        <dbReference type="ARBA" id="ARBA00022741"/>
    </source>
</evidence>
<dbReference type="Gene3D" id="3.30.1490.20">
    <property type="entry name" value="ATP-grasp fold, A domain"/>
    <property type="match status" value="1"/>
</dbReference>
<dbReference type="PIRSF" id="PIRSF001340">
    <property type="entry name" value="AIR_carboxylase"/>
    <property type="match status" value="1"/>
</dbReference>
<reference evidence="13 14" key="1">
    <citation type="submission" date="2019-04" db="EMBL/GenBank/DDBJ databases">
        <title>High contiguity whole genome sequence and gene annotation resource for two Venturia nashicola isolates.</title>
        <authorList>
            <person name="Prokchorchik M."/>
            <person name="Won K."/>
            <person name="Lee Y."/>
            <person name="Choi E.D."/>
            <person name="Segonzac C."/>
            <person name="Sohn K.H."/>
        </authorList>
    </citation>
    <scope>NUCLEOTIDE SEQUENCE [LARGE SCALE GENOMIC DNA]</scope>
    <source>
        <strain evidence="13 14">PRI2</strain>
    </source>
</reference>
<dbReference type="PANTHER" id="PTHR11609:SF5">
    <property type="entry name" value="PHOSPHORIBOSYLAMINOIMIDAZOLE CARBOXYLASE"/>
    <property type="match status" value="1"/>
</dbReference>